<evidence type="ECO:0000313" key="2">
    <source>
        <dbReference type="Proteomes" id="UP000176864"/>
    </source>
</evidence>
<organism evidence="1 2">
    <name type="scientific">Candidatus Doudnabacteria bacterium RIFCSPHIGHO2_01_FULL_46_14</name>
    <dbReference type="NCBI Taxonomy" id="1817824"/>
    <lineage>
        <taxon>Bacteria</taxon>
        <taxon>Candidatus Doudnaibacteriota</taxon>
    </lineage>
</organism>
<dbReference type="AlphaFoldDB" id="A0A1F5NND1"/>
<dbReference type="Proteomes" id="UP000176864">
    <property type="component" value="Unassembled WGS sequence"/>
</dbReference>
<dbReference type="InterPro" id="IPR026350">
    <property type="entry name" value="GxxExxY"/>
</dbReference>
<accession>A0A1F5NND1</accession>
<name>A0A1F5NND1_9BACT</name>
<reference evidence="1 2" key="1">
    <citation type="journal article" date="2016" name="Nat. Commun.">
        <title>Thousands of microbial genomes shed light on interconnected biogeochemical processes in an aquifer system.</title>
        <authorList>
            <person name="Anantharaman K."/>
            <person name="Brown C.T."/>
            <person name="Hug L.A."/>
            <person name="Sharon I."/>
            <person name="Castelle C.J."/>
            <person name="Probst A.J."/>
            <person name="Thomas B.C."/>
            <person name="Singh A."/>
            <person name="Wilkins M.J."/>
            <person name="Karaoz U."/>
            <person name="Brodie E.L."/>
            <person name="Williams K.H."/>
            <person name="Hubbard S.S."/>
            <person name="Banfield J.F."/>
        </authorList>
    </citation>
    <scope>NUCLEOTIDE SEQUENCE [LARGE SCALE GENOMIC DNA]</scope>
</reference>
<evidence type="ECO:0000313" key="1">
    <source>
        <dbReference type="EMBL" id="OGE79138.1"/>
    </source>
</evidence>
<dbReference type="Pfam" id="PF13366">
    <property type="entry name" value="PDDEXK_3"/>
    <property type="match status" value="1"/>
</dbReference>
<dbReference type="NCBIfam" id="TIGR04256">
    <property type="entry name" value="GxxExxY"/>
    <property type="match status" value="1"/>
</dbReference>
<gene>
    <name evidence="1" type="ORF">A2751_05880</name>
</gene>
<evidence type="ECO:0008006" key="3">
    <source>
        <dbReference type="Google" id="ProtNLM"/>
    </source>
</evidence>
<protein>
    <recommendedName>
        <fullName evidence="3">GxxExxY protein</fullName>
    </recommendedName>
</protein>
<dbReference type="EMBL" id="MFEK01000007">
    <property type="protein sequence ID" value="OGE79138.1"/>
    <property type="molecule type" value="Genomic_DNA"/>
</dbReference>
<comment type="caution">
    <text evidence="1">The sequence shown here is derived from an EMBL/GenBank/DDBJ whole genome shotgun (WGS) entry which is preliminary data.</text>
</comment>
<sequence>MQKTLLKRKDLIYPELSYQIMGVLFKVSKELGSGYLEKHYQRALNNVELKRSGLKFKEQVPIELKYQDTKIGKYFLDFLIEDKVILEIKNGRNFSNKNIEQVLGYLKAFNLSLGILANFTANGVAYKRIVNAQ</sequence>
<proteinExistence type="predicted"/>
<dbReference type="STRING" id="1817824.A2751_05880"/>